<gene>
    <name evidence="2" type="ORF">SAMN05444145_101277</name>
</gene>
<evidence type="ECO:0000313" key="2">
    <source>
        <dbReference type="EMBL" id="SEA00943.1"/>
    </source>
</evidence>
<dbReference type="Proteomes" id="UP000183253">
    <property type="component" value="Unassembled WGS sequence"/>
</dbReference>
<proteinExistence type="predicted"/>
<protein>
    <submittedName>
        <fullName evidence="2">Sugar-transfer associated ATP-grasp</fullName>
    </submittedName>
</protein>
<feature type="domain" description="Alpha-L-glutamate ligase-related protein ATP-grasp" evidence="1">
    <location>
        <begin position="82"/>
        <end position="342"/>
    </location>
</feature>
<dbReference type="AlphaFoldDB" id="A0A1H3XNK6"/>
<accession>A0A1H3XNK6</accession>
<dbReference type="STRING" id="1033731.SAMN05444145_101277"/>
<dbReference type="Pfam" id="PF14397">
    <property type="entry name" value="ATPgrasp_ST"/>
    <property type="match status" value="1"/>
</dbReference>
<evidence type="ECO:0000313" key="3">
    <source>
        <dbReference type="Proteomes" id="UP000183253"/>
    </source>
</evidence>
<dbReference type="EMBL" id="FNRI01000001">
    <property type="protein sequence ID" value="SEA00943.1"/>
    <property type="molecule type" value="Genomic_DNA"/>
</dbReference>
<dbReference type="InterPro" id="IPR039523">
    <property type="entry name" value="RimK-rel_E_lig_ATP-grasp"/>
</dbReference>
<evidence type="ECO:0000259" key="1">
    <source>
        <dbReference type="Pfam" id="PF14397"/>
    </source>
</evidence>
<dbReference type="SUPFAM" id="SSF56059">
    <property type="entry name" value="Glutathione synthetase ATP-binding domain-like"/>
    <property type="match status" value="1"/>
</dbReference>
<organism evidence="2 3">
    <name type="scientific">Alistipes timonensis JC136</name>
    <dbReference type="NCBI Taxonomy" id="1033731"/>
    <lineage>
        <taxon>Bacteria</taxon>
        <taxon>Pseudomonadati</taxon>
        <taxon>Bacteroidota</taxon>
        <taxon>Bacteroidia</taxon>
        <taxon>Bacteroidales</taxon>
        <taxon>Rikenellaceae</taxon>
        <taxon>Alistipes</taxon>
    </lineage>
</organism>
<reference evidence="2 3" key="1">
    <citation type="submission" date="2016-10" db="EMBL/GenBank/DDBJ databases">
        <authorList>
            <person name="de Groot N.N."/>
        </authorList>
    </citation>
    <scope>NUCLEOTIDE SEQUENCE [LARGE SCALE GENOMIC DNA]</scope>
    <source>
        <strain evidence="2 3">DSM 25383</strain>
    </source>
</reference>
<name>A0A1H3XNK6_9BACT</name>
<sequence>MGIVVNVPPLYNLQVYSFYRRQFKRYLQMHHIPNVSQKGEKKYLSKWGGAFYAKIEPYSYRLFTRYTDSANIVPENIGRCFLETKLNPVAMRPVYEDKNMFPYFIGRDVVPATILCRMNGGPLLDGNFQPATNDIKAYFDNRTPLIIKPSVGSSSGQGIHLFTWSEKEGAYISQKDNSRLTKEFLMSYNANFVLQKAVEQHKDIARYNPTSVNTLRIAVYRSWKDEKPHVLASIMRVGKTGAFVDNAHAGGVFVGINAENGKVGEKLFDQYGMTTSSWNGLDYAGNDFYIPHWEEIKEFVCNASKKIIHHRLFAFDICLNADAKPMLIEYNLNSFSYWLFMFTGQNPLGNYTDEIIEFCRTRERRS</sequence>
<dbReference type="OrthoDB" id="6315394at2"/>
<dbReference type="Gene3D" id="3.30.470.20">
    <property type="entry name" value="ATP-grasp fold, B domain"/>
    <property type="match status" value="1"/>
</dbReference>
<keyword evidence="3" id="KW-1185">Reference proteome</keyword>
<dbReference type="RefSeq" id="WP_010259484.1">
    <property type="nucleotide sequence ID" value="NZ_CAEG01000001.1"/>
</dbReference>